<organism evidence="5 6">
    <name type="scientific">Sphingomonas astaxanthinifaciens DSM 22298</name>
    <dbReference type="NCBI Taxonomy" id="1123267"/>
    <lineage>
        <taxon>Bacteria</taxon>
        <taxon>Pseudomonadati</taxon>
        <taxon>Pseudomonadota</taxon>
        <taxon>Alphaproteobacteria</taxon>
        <taxon>Sphingomonadales</taxon>
        <taxon>Sphingomonadaceae</taxon>
        <taxon>Sphingomonas</taxon>
    </lineage>
</organism>
<keyword evidence="2" id="KW-0238">DNA-binding</keyword>
<evidence type="ECO:0000313" key="6">
    <source>
        <dbReference type="Proteomes" id="UP001156703"/>
    </source>
</evidence>
<proteinExistence type="predicted"/>
<dbReference type="RefSeq" id="WP_051676652.1">
    <property type="nucleotide sequence ID" value="NZ_BSOO01000023.1"/>
</dbReference>
<evidence type="ECO:0000256" key="1">
    <source>
        <dbReference type="ARBA" id="ARBA00023015"/>
    </source>
</evidence>
<dbReference type="PANTHER" id="PTHR33204">
    <property type="entry name" value="TRANSCRIPTIONAL REGULATOR, MARR FAMILY"/>
    <property type="match status" value="1"/>
</dbReference>
<sequence length="170" mass="19161">MARDAGWVKAFRDASEACPIPEAVALIGERWTCLIIRAAMLGLRHFEEFQRCLGIARNILSDRLGRLVDAQILARNPDPDDRRRVIYTLTERGETLLPVIIALRQWASNNGMGEPTHHQVADRRDRRPLAPIAVTSHDGRTLALEDLVWLGRDGEEIRLLSHAEEDLEAA</sequence>
<evidence type="ECO:0000313" key="5">
    <source>
        <dbReference type="EMBL" id="GLR48307.1"/>
    </source>
</evidence>
<dbReference type="SUPFAM" id="SSF46785">
    <property type="entry name" value="Winged helix' DNA-binding domain"/>
    <property type="match status" value="1"/>
</dbReference>
<evidence type="ECO:0000259" key="4">
    <source>
        <dbReference type="PROSITE" id="PS51118"/>
    </source>
</evidence>
<dbReference type="PROSITE" id="PS51118">
    <property type="entry name" value="HTH_HXLR"/>
    <property type="match status" value="1"/>
</dbReference>
<protein>
    <submittedName>
        <fullName evidence="5">Transcriptional regulator</fullName>
    </submittedName>
</protein>
<feature type="domain" description="HTH hxlR-type" evidence="4">
    <location>
        <begin position="18"/>
        <end position="115"/>
    </location>
</feature>
<dbReference type="InterPro" id="IPR036390">
    <property type="entry name" value="WH_DNA-bd_sf"/>
</dbReference>
<evidence type="ECO:0000256" key="3">
    <source>
        <dbReference type="ARBA" id="ARBA00023163"/>
    </source>
</evidence>
<gene>
    <name evidence="5" type="ORF">GCM10007925_20210</name>
</gene>
<dbReference type="Proteomes" id="UP001156703">
    <property type="component" value="Unassembled WGS sequence"/>
</dbReference>
<dbReference type="EMBL" id="BSOO01000023">
    <property type="protein sequence ID" value="GLR48307.1"/>
    <property type="molecule type" value="Genomic_DNA"/>
</dbReference>
<dbReference type="Gene3D" id="1.10.10.10">
    <property type="entry name" value="Winged helix-like DNA-binding domain superfamily/Winged helix DNA-binding domain"/>
    <property type="match status" value="1"/>
</dbReference>
<keyword evidence="1" id="KW-0805">Transcription regulation</keyword>
<dbReference type="PANTHER" id="PTHR33204:SF18">
    <property type="entry name" value="TRANSCRIPTIONAL REGULATORY PROTEIN"/>
    <property type="match status" value="1"/>
</dbReference>
<accession>A0ABQ5ZCH2</accession>
<evidence type="ECO:0000256" key="2">
    <source>
        <dbReference type="ARBA" id="ARBA00023125"/>
    </source>
</evidence>
<comment type="caution">
    <text evidence="5">The sequence shown here is derived from an EMBL/GenBank/DDBJ whole genome shotgun (WGS) entry which is preliminary data.</text>
</comment>
<keyword evidence="6" id="KW-1185">Reference proteome</keyword>
<keyword evidence="3" id="KW-0804">Transcription</keyword>
<dbReference type="InterPro" id="IPR036388">
    <property type="entry name" value="WH-like_DNA-bd_sf"/>
</dbReference>
<reference evidence="6" key="1">
    <citation type="journal article" date="2019" name="Int. J. Syst. Evol. Microbiol.">
        <title>The Global Catalogue of Microorganisms (GCM) 10K type strain sequencing project: providing services to taxonomists for standard genome sequencing and annotation.</title>
        <authorList>
            <consortium name="The Broad Institute Genomics Platform"/>
            <consortium name="The Broad Institute Genome Sequencing Center for Infectious Disease"/>
            <person name="Wu L."/>
            <person name="Ma J."/>
        </authorList>
    </citation>
    <scope>NUCLEOTIDE SEQUENCE [LARGE SCALE GENOMIC DNA]</scope>
    <source>
        <strain evidence="6">NBRC 102146</strain>
    </source>
</reference>
<dbReference type="Pfam" id="PF01638">
    <property type="entry name" value="HxlR"/>
    <property type="match status" value="1"/>
</dbReference>
<dbReference type="InterPro" id="IPR002577">
    <property type="entry name" value="HTH_HxlR"/>
</dbReference>
<name>A0ABQ5ZCH2_9SPHN</name>